<dbReference type="Pfam" id="PF04226">
    <property type="entry name" value="Transgly_assoc"/>
    <property type="match status" value="1"/>
</dbReference>
<organism evidence="7">
    <name type="scientific">mine drainage metagenome</name>
    <dbReference type="NCBI Taxonomy" id="410659"/>
    <lineage>
        <taxon>unclassified sequences</taxon>
        <taxon>metagenomes</taxon>
        <taxon>ecological metagenomes</taxon>
    </lineage>
</organism>
<evidence type="ECO:0000256" key="6">
    <source>
        <dbReference type="SAM" id="Phobius"/>
    </source>
</evidence>
<keyword evidence="2" id="KW-1003">Cell membrane</keyword>
<evidence type="ECO:0000256" key="2">
    <source>
        <dbReference type="ARBA" id="ARBA00022475"/>
    </source>
</evidence>
<gene>
    <name evidence="7" type="ORF">GALL_484320</name>
</gene>
<dbReference type="PANTHER" id="PTHR33884">
    <property type="entry name" value="UPF0410 PROTEIN YMGE"/>
    <property type="match status" value="1"/>
</dbReference>
<accession>A0A1J5PGP8</accession>
<comment type="subcellular location">
    <subcellularLocation>
        <location evidence="1">Cell membrane</location>
        <topology evidence="1">Multi-pass membrane protein</topology>
    </subcellularLocation>
</comment>
<evidence type="ECO:0000256" key="5">
    <source>
        <dbReference type="ARBA" id="ARBA00023136"/>
    </source>
</evidence>
<dbReference type="PANTHER" id="PTHR33884:SF3">
    <property type="entry name" value="UPF0410 PROTEIN YMGE"/>
    <property type="match status" value="1"/>
</dbReference>
<feature type="transmembrane region" description="Helical" evidence="6">
    <location>
        <begin position="15"/>
        <end position="34"/>
    </location>
</feature>
<comment type="caution">
    <text evidence="7">The sequence shown here is derived from an EMBL/GenBank/DDBJ whole genome shotgun (WGS) entry which is preliminary data.</text>
</comment>
<dbReference type="GO" id="GO:0005886">
    <property type="term" value="C:plasma membrane"/>
    <property type="evidence" value="ECO:0007669"/>
    <property type="project" value="UniProtKB-SubCell"/>
</dbReference>
<keyword evidence="5 6" id="KW-0472">Membrane</keyword>
<proteinExistence type="predicted"/>
<evidence type="ECO:0000256" key="1">
    <source>
        <dbReference type="ARBA" id="ARBA00004651"/>
    </source>
</evidence>
<feature type="transmembrane region" description="Helical" evidence="6">
    <location>
        <begin position="41"/>
        <end position="62"/>
    </location>
</feature>
<keyword evidence="4 6" id="KW-1133">Transmembrane helix</keyword>
<evidence type="ECO:0000256" key="3">
    <source>
        <dbReference type="ARBA" id="ARBA00022692"/>
    </source>
</evidence>
<protein>
    <submittedName>
        <fullName evidence="7">Transglycosylase associated protein</fullName>
    </submittedName>
</protein>
<feature type="transmembrane region" description="Helical" evidence="6">
    <location>
        <begin position="74"/>
        <end position="91"/>
    </location>
</feature>
<dbReference type="AlphaFoldDB" id="A0A1J5PGP8"/>
<dbReference type="InterPro" id="IPR007341">
    <property type="entry name" value="Transgly_assoc"/>
</dbReference>
<sequence length="97" mass="9959">MARTGGGHMRISNEGILVVLFVGLIAGWLAGKIVRGTGFGILGDICVGIAGALVASFLFPRLGIHLGTGLVSEIIYSAIGAVLLLLVARLVRTGGRF</sequence>
<evidence type="ECO:0000256" key="4">
    <source>
        <dbReference type="ARBA" id="ARBA00022989"/>
    </source>
</evidence>
<reference evidence="7" key="1">
    <citation type="submission" date="2016-10" db="EMBL/GenBank/DDBJ databases">
        <title>Sequence of Gallionella enrichment culture.</title>
        <authorList>
            <person name="Poehlein A."/>
            <person name="Muehling M."/>
            <person name="Daniel R."/>
        </authorList>
    </citation>
    <scope>NUCLEOTIDE SEQUENCE</scope>
</reference>
<evidence type="ECO:0000313" key="7">
    <source>
        <dbReference type="EMBL" id="OIQ69960.1"/>
    </source>
</evidence>
<keyword evidence="3 6" id="KW-0812">Transmembrane</keyword>
<name>A0A1J5PGP8_9ZZZZ</name>
<dbReference type="EMBL" id="MLJW01004439">
    <property type="protein sequence ID" value="OIQ69960.1"/>
    <property type="molecule type" value="Genomic_DNA"/>
</dbReference>